<proteinExistence type="predicted"/>
<dbReference type="AlphaFoldDB" id="A0A2T5GU22"/>
<comment type="caution">
    <text evidence="2">The sequence shown here is derived from an EMBL/GenBank/DDBJ whole genome shotgun (WGS) entry which is preliminary data.</text>
</comment>
<evidence type="ECO:0000256" key="1">
    <source>
        <dbReference type="SAM" id="MobiDB-lite"/>
    </source>
</evidence>
<dbReference type="Proteomes" id="UP000244189">
    <property type="component" value="Unassembled WGS sequence"/>
</dbReference>
<gene>
    <name evidence="2" type="ORF">C8J26_1109</name>
</gene>
<sequence>MVKPPWSRAGLVTAIPDEAELSNKLMRRRTPPPRPPKFHPTATFPAVRWHAVPRRYPVSNRPKSDDRVGSLQSQKRSSVHVDDAKPGDDMMQKSRFLNQRKTADRTVENVSQQMLCYSRRRRKARAIALIKNIRLKNPIMSMPAGPRSPSVIMCPNQYIAKTPAGAASASHRGGKFIISTGGIANNARAISRIIMLLIIEYRPQ</sequence>
<protein>
    <submittedName>
        <fullName evidence="2">Uncharacterized protein</fullName>
    </submittedName>
</protein>
<feature type="compositionally biased region" description="Basic and acidic residues" evidence="1">
    <location>
        <begin position="79"/>
        <end position="90"/>
    </location>
</feature>
<feature type="region of interest" description="Disordered" evidence="1">
    <location>
        <begin position="17"/>
        <end position="90"/>
    </location>
</feature>
<accession>A0A2T5GU22</accession>
<evidence type="ECO:0000313" key="2">
    <source>
        <dbReference type="EMBL" id="PTQ62825.1"/>
    </source>
</evidence>
<organism evidence="2 3">
    <name type="scientific">Sphingomonas aurantiaca</name>
    <dbReference type="NCBI Taxonomy" id="185949"/>
    <lineage>
        <taxon>Bacteria</taxon>
        <taxon>Pseudomonadati</taxon>
        <taxon>Pseudomonadota</taxon>
        <taxon>Alphaproteobacteria</taxon>
        <taxon>Sphingomonadales</taxon>
        <taxon>Sphingomonadaceae</taxon>
        <taxon>Sphingomonas</taxon>
    </lineage>
</organism>
<reference evidence="2 3" key="1">
    <citation type="submission" date="2018-04" db="EMBL/GenBank/DDBJ databases">
        <title>Genomic Encyclopedia of Type Strains, Phase III (KMG-III): the genomes of soil and plant-associated and newly described type strains.</title>
        <authorList>
            <person name="Whitman W."/>
        </authorList>
    </citation>
    <scope>NUCLEOTIDE SEQUENCE [LARGE SCALE GENOMIC DNA]</scope>
    <source>
        <strain evidence="2 3">MA101b</strain>
    </source>
</reference>
<name>A0A2T5GU22_9SPHN</name>
<evidence type="ECO:0000313" key="3">
    <source>
        <dbReference type="Proteomes" id="UP000244189"/>
    </source>
</evidence>
<keyword evidence="3" id="KW-1185">Reference proteome</keyword>
<dbReference type="EMBL" id="QAOG01000001">
    <property type="protein sequence ID" value="PTQ62825.1"/>
    <property type="molecule type" value="Genomic_DNA"/>
</dbReference>